<feature type="domain" description="CobW C-terminal" evidence="8">
    <location>
        <begin position="266"/>
        <end position="356"/>
    </location>
</feature>
<dbReference type="GO" id="GO:0016787">
    <property type="term" value="F:hydrolase activity"/>
    <property type="evidence" value="ECO:0007669"/>
    <property type="project" value="UniProtKB-KW"/>
</dbReference>
<dbReference type="InterPro" id="IPR012824">
    <property type="entry name" value="CobW"/>
</dbReference>
<dbReference type="InterPro" id="IPR051316">
    <property type="entry name" value="Zinc-reg_GTPase_activator"/>
</dbReference>
<dbReference type="InterPro" id="IPR027417">
    <property type="entry name" value="P-loop_NTPase"/>
</dbReference>
<keyword evidence="2" id="KW-0378">Hydrolase</keyword>
<comment type="function">
    <text evidence="5">Zinc chaperone that directly transfers zinc cofactor to target proteins, thereby activating them. Zinc is transferred from the CXCC motif in the GTPase domain to the zinc binding site in target proteins in a process requiring GTP hydrolysis.</text>
</comment>
<evidence type="ECO:0000256" key="2">
    <source>
        <dbReference type="ARBA" id="ARBA00022801"/>
    </source>
</evidence>
<dbReference type="GO" id="GO:0000166">
    <property type="term" value="F:nucleotide binding"/>
    <property type="evidence" value="ECO:0007669"/>
    <property type="project" value="UniProtKB-KW"/>
</dbReference>
<proteinExistence type="inferred from homology"/>
<dbReference type="Gene3D" id="3.40.50.300">
    <property type="entry name" value="P-loop containing nucleotide triphosphate hydrolases"/>
    <property type="match status" value="1"/>
</dbReference>
<dbReference type="EMBL" id="FNCV01000017">
    <property type="protein sequence ID" value="SDH87066.1"/>
    <property type="molecule type" value="Genomic_DNA"/>
</dbReference>
<dbReference type="RefSeq" id="WP_092621892.1">
    <property type="nucleotide sequence ID" value="NZ_FNCV01000017.1"/>
</dbReference>
<dbReference type="InterPro" id="IPR036627">
    <property type="entry name" value="CobW-likC_sf"/>
</dbReference>
<dbReference type="Gene3D" id="3.30.1220.10">
    <property type="entry name" value="CobW-like, C-terminal domain"/>
    <property type="match status" value="1"/>
</dbReference>
<dbReference type="GO" id="GO:0005737">
    <property type="term" value="C:cytoplasm"/>
    <property type="evidence" value="ECO:0007669"/>
    <property type="project" value="TreeGrafter"/>
</dbReference>
<dbReference type="PANTHER" id="PTHR13748">
    <property type="entry name" value="COBW-RELATED"/>
    <property type="match status" value="1"/>
</dbReference>
<reference evidence="10" key="1">
    <citation type="submission" date="2016-10" db="EMBL/GenBank/DDBJ databases">
        <authorList>
            <person name="Varghese N."/>
            <person name="Submissions S."/>
        </authorList>
    </citation>
    <scope>NUCLEOTIDE SEQUENCE [LARGE SCALE GENOMIC DNA]</scope>
    <source>
        <strain evidence="10">930I</strain>
    </source>
</reference>
<comment type="similarity">
    <text evidence="4">Belongs to the SIMIBI class G3E GTPase family. ZNG1 subfamily.</text>
</comment>
<organism evidence="9 10">
    <name type="scientific">Roseospirillum parvum</name>
    <dbReference type="NCBI Taxonomy" id="83401"/>
    <lineage>
        <taxon>Bacteria</taxon>
        <taxon>Pseudomonadati</taxon>
        <taxon>Pseudomonadota</taxon>
        <taxon>Alphaproteobacteria</taxon>
        <taxon>Rhodospirillales</taxon>
        <taxon>Rhodospirillaceae</taxon>
        <taxon>Roseospirillum</taxon>
    </lineage>
</organism>
<evidence type="ECO:0000256" key="4">
    <source>
        <dbReference type="ARBA" id="ARBA00034320"/>
    </source>
</evidence>
<evidence type="ECO:0000259" key="8">
    <source>
        <dbReference type="Pfam" id="PF07683"/>
    </source>
</evidence>
<dbReference type="Pfam" id="PF07683">
    <property type="entry name" value="CobW_C"/>
    <property type="match status" value="1"/>
</dbReference>
<dbReference type="CDD" id="cd03112">
    <property type="entry name" value="CobW-like"/>
    <property type="match status" value="1"/>
</dbReference>
<sequence length="361" mass="38457">MARFEDLSRIPATVITGFLGAGKTTLIQRLLENPAGRRIALIINEFGDIGMDRLVLDRGAAEGVSCDIPGCRDGDVVELANGCICCTVADEFLPTMQHLIERDDPPDHIVIETSGLALPKPLIKAFQWPDVRSRVTVDGVIAVIDTPAVAAGLFADDPAAVEALRRADPGLDHENPLEEVFTDQLQCADLVMLNKADLVDGPTMARVKADLAPRLRPGVSLLATTQAEVPGDLLLGLGAAAEDDLDARPSHHDGIDNADHHHDDFDSLAVEIPSIADPAALQAGLQKVIAAHGLLRVKGVLDVPGKPMRQVVQAVGPRIERYFDRPWRDGEARQGRLVAIALTGFDRARLSADLAALGGAG</sequence>
<evidence type="ECO:0000259" key="7">
    <source>
        <dbReference type="Pfam" id="PF02492"/>
    </source>
</evidence>
<evidence type="ECO:0000256" key="3">
    <source>
        <dbReference type="ARBA" id="ARBA00023186"/>
    </source>
</evidence>
<dbReference type="PANTHER" id="PTHR13748:SF62">
    <property type="entry name" value="COBW DOMAIN-CONTAINING PROTEIN"/>
    <property type="match status" value="1"/>
</dbReference>
<evidence type="ECO:0000313" key="9">
    <source>
        <dbReference type="EMBL" id="SDH87066.1"/>
    </source>
</evidence>
<dbReference type="InterPro" id="IPR003495">
    <property type="entry name" value="CobW/HypB/UreG_nucleotide-bd"/>
</dbReference>
<keyword evidence="3" id="KW-0143">Chaperone</keyword>
<evidence type="ECO:0000256" key="1">
    <source>
        <dbReference type="ARBA" id="ARBA00022741"/>
    </source>
</evidence>
<evidence type="ECO:0000256" key="5">
    <source>
        <dbReference type="ARBA" id="ARBA00045658"/>
    </source>
</evidence>
<dbReference type="SUPFAM" id="SSF90002">
    <property type="entry name" value="Hypothetical protein YjiA, C-terminal domain"/>
    <property type="match status" value="1"/>
</dbReference>
<evidence type="ECO:0000313" key="10">
    <source>
        <dbReference type="Proteomes" id="UP000217076"/>
    </source>
</evidence>
<protein>
    <submittedName>
        <fullName evidence="9">Cobalamin biosynthesis protein CobW</fullName>
    </submittedName>
</protein>
<feature type="domain" description="CobW/HypB/UreG nucleotide-binding" evidence="7">
    <location>
        <begin position="11"/>
        <end position="210"/>
    </location>
</feature>
<dbReference type="Proteomes" id="UP000217076">
    <property type="component" value="Unassembled WGS sequence"/>
</dbReference>
<accession>A0A1G8FYL5</accession>
<dbReference type="InterPro" id="IPR011629">
    <property type="entry name" value="CobW-like_C"/>
</dbReference>
<evidence type="ECO:0000256" key="6">
    <source>
        <dbReference type="ARBA" id="ARBA00049117"/>
    </source>
</evidence>
<gene>
    <name evidence="9" type="ORF">SAMN05421742_11721</name>
</gene>
<name>A0A1G8FYL5_9PROT</name>
<comment type="catalytic activity">
    <reaction evidence="6">
        <text>GTP + H2O = GDP + phosphate + H(+)</text>
        <dbReference type="Rhea" id="RHEA:19669"/>
        <dbReference type="ChEBI" id="CHEBI:15377"/>
        <dbReference type="ChEBI" id="CHEBI:15378"/>
        <dbReference type="ChEBI" id="CHEBI:37565"/>
        <dbReference type="ChEBI" id="CHEBI:43474"/>
        <dbReference type="ChEBI" id="CHEBI:58189"/>
    </reaction>
    <physiologicalReaction direction="left-to-right" evidence="6">
        <dbReference type="Rhea" id="RHEA:19670"/>
    </physiologicalReaction>
</comment>
<dbReference type="NCBIfam" id="TIGR02475">
    <property type="entry name" value="CobW"/>
    <property type="match status" value="1"/>
</dbReference>
<dbReference type="AlphaFoldDB" id="A0A1G8FYL5"/>
<keyword evidence="10" id="KW-1185">Reference proteome</keyword>
<keyword evidence="1" id="KW-0547">Nucleotide-binding</keyword>
<dbReference type="STRING" id="83401.SAMN05421742_11721"/>
<dbReference type="Pfam" id="PF02492">
    <property type="entry name" value="cobW"/>
    <property type="match status" value="1"/>
</dbReference>
<dbReference type="SUPFAM" id="SSF52540">
    <property type="entry name" value="P-loop containing nucleoside triphosphate hydrolases"/>
    <property type="match status" value="1"/>
</dbReference>
<dbReference type="GO" id="GO:0009236">
    <property type="term" value="P:cobalamin biosynthetic process"/>
    <property type="evidence" value="ECO:0007669"/>
    <property type="project" value="InterPro"/>
</dbReference>
<dbReference type="OrthoDB" id="9808822at2"/>